<organism evidence="3 4">
    <name type="scientific">Acidisoma cellulosilyticum</name>
    <dbReference type="NCBI Taxonomy" id="2802395"/>
    <lineage>
        <taxon>Bacteria</taxon>
        <taxon>Pseudomonadati</taxon>
        <taxon>Pseudomonadota</taxon>
        <taxon>Alphaproteobacteria</taxon>
        <taxon>Acetobacterales</taxon>
        <taxon>Acidocellaceae</taxon>
        <taxon>Acidisoma</taxon>
    </lineage>
</organism>
<proteinExistence type="predicted"/>
<dbReference type="AlphaFoldDB" id="A0A964E6P5"/>
<protein>
    <recommendedName>
        <fullName evidence="2">DUF5681 domain-containing protein</fullName>
    </recommendedName>
</protein>
<sequence>MTQPTVFTETKQRNLRPFQPGQSGNPAGRPKGARSRVTESFLRALEEDFTEHGAAAIAAARQSDPVAYIRIVASLVPKGFEISGEVAVKRKLEDMSDDELMAIISGVGLTVAAEVEHED</sequence>
<dbReference type="Pfam" id="PF18932">
    <property type="entry name" value="DUF5681"/>
    <property type="match status" value="1"/>
</dbReference>
<accession>A0A964E6P5</accession>
<keyword evidence="4" id="KW-1185">Reference proteome</keyword>
<dbReference type="RefSeq" id="WP_227310720.1">
    <property type="nucleotide sequence ID" value="NZ_JAESVA010000020.1"/>
</dbReference>
<evidence type="ECO:0000313" key="4">
    <source>
        <dbReference type="Proteomes" id="UP000721844"/>
    </source>
</evidence>
<evidence type="ECO:0000259" key="2">
    <source>
        <dbReference type="Pfam" id="PF18932"/>
    </source>
</evidence>
<dbReference type="EMBL" id="JAESVA010000020">
    <property type="protein sequence ID" value="MCB8883980.1"/>
    <property type="molecule type" value="Genomic_DNA"/>
</dbReference>
<reference evidence="3 4" key="1">
    <citation type="journal article" date="2021" name="Microorganisms">
        <title>Acidisoma silvae sp. nov. and Acidisomacellulosilytica sp. nov., Two Acidophilic Bacteria Isolated from Decaying Wood, Hydrolyzing Cellulose and Producing Poly-3-hydroxybutyrate.</title>
        <authorList>
            <person name="Mieszkin S."/>
            <person name="Pouder E."/>
            <person name="Uroz S."/>
            <person name="Simon-Colin C."/>
            <person name="Alain K."/>
        </authorList>
    </citation>
    <scope>NUCLEOTIDE SEQUENCE [LARGE SCALE GENOMIC DNA]</scope>
    <source>
        <strain evidence="3 4">HW T5.17</strain>
    </source>
</reference>
<comment type="caution">
    <text evidence="3">The sequence shown here is derived from an EMBL/GenBank/DDBJ whole genome shotgun (WGS) entry which is preliminary data.</text>
</comment>
<evidence type="ECO:0000256" key="1">
    <source>
        <dbReference type="SAM" id="MobiDB-lite"/>
    </source>
</evidence>
<name>A0A964E6P5_9PROT</name>
<dbReference type="InterPro" id="IPR043736">
    <property type="entry name" value="DUF5681"/>
</dbReference>
<feature type="domain" description="DUF5681" evidence="2">
    <location>
        <begin position="17"/>
        <end position="48"/>
    </location>
</feature>
<evidence type="ECO:0000313" key="3">
    <source>
        <dbReference type="EMBL" id="MCB8883980.1"/>
    </source>
</evidence>
<feature type="region of interest" description="Disordered" evidence="1">
    <location>
        <begin position="1"/>
        <end position="36"/>
    </location>
</feature>
<dbReference type="Proteomes" id="UP000721844">
    <property type="component" value="Unassembled WGS sequence"/>
</dbReference>
<gene>
    <name evidence="3" type="ORF">ACELLULO517_27320</name>
</gene>